<evidence type="ECO:0000313" key="2">
    <source>
        <dbReference type="EMBL" id="QHT13554.1"/>
    </source>
</evidence>
<accession>A0A6C0DBL6</accession>
<dbReference type="Pfam" id="PF19068">
    <property type="entry name" value="DUF5764"/>
    <property type="match status" value="1"/>
</dbReference>
<reference evidence="2" key="1">
    <citation type="journal article" date="2020" name="Nature">
        <title>Giant virus diversity and host interactions through global metagenomics.</title>
        <authorList>
            <person name="Schulz F."/>
            <person name="Roux S."/>
            <person name="Paez-Espino D."/>
            <person name="Jungbluth S."/>
            <person name="Walsh D.A."/>
            <person name="Denef V.J."/>
            <person name="McMahon K.D."/>
            <person name="Konstantinidis K.T."/>
            <person name="Eloe-Fadrosh E.A."/>
            <person name="Kyrpides N.C."/>
            <person name="Woyke T."/>
        </authorList>
    </citation>
    <scope>NUCLEOTIDE SEQUENCE</scope>
    <source>
        <strain evidence="2">GVMAG-M-3300023174-132</strain>
    </source>
</reference>
<feature type="region of interest" description="Disordered" evidence="1">
    <location>
        <begin position="203"/>
        <end position="229"/>
    </location>
</feature>
<dbReference type="EMBL" id="MN739575">
    <property type="protein sequence ID" value="QHT13554.1"/>
    <property type="molecule type" value="Genomic_DNA"/>
</dbReference>
<evidence type="ECO:0000256" key="1">
    <source>
        <dbReference type="SAM" id="MobiDB-lite"/>
    </source>
</evidence>
<name>A0A6C0DBL6_9ZZZZ</name>
<protein>
    <submittedName>
        <fullName evidence="2">Uncharacterized protein</fullName>
    </submittedName>
</protein>
<dbReference type="InterPro" id="IPR043913">
    <property type="entry name" value="DUF5764"/>
</dbReference>
<proteinExistence type="predicted"/>
<organism evidence="2">
    <name type="scientific">viral metagenome</name>
    <dbReference type="NCBI Taxonomy" id="1070528"/>
    <lineage>
        <taxon>unclassified sequences</taxon>
        <taxon>metagenomes</taxon>
        <taxon>organismal metagenomes</taxon>
    </lineage>
</organism>
<dbReference type="AlphaFoldDB" id="A0A6C0DBL6"/>
<sequence>MDNVATYSEARSEYTKQLATFVVPALLTWFQTLWSRNAADRNRCMALFQNECEEIPRWNSDRVHDEARALIERSGCDYMEELMTAVFIAHTKILTAVRLSKKKQELSITVPKLDHFVHRIFREAARAFWKAPFLFQDTGSFVERQKNILQIEGLATEAITTAVRSLLPVKDILNRYLEADTEEVDDETEAVSVSPVVTAPAPVSAAPSVAAAPPASVPTPEKSEVSASDAVTTTTTITKEVAAVEAPAPSVVQIDTEPAVHFSDYDAVFQEGKVGPEMEYNPKDDDIIEEGRIDINESSAKPLADDDVEDLEANAETKTVAKPVTKPVSDKIEIEEVEVLE</sequence>